<evidence type="ECO:0000259" key="1">
    <source>
        <dbReference type="Pfam" id="PF00264"/>
    </source>
</evidence>
<keyword evidence="3" id="KW-1185">Reference proteome</keyword>
<proteinExistence type="predicted"/>
<dbReference type="Gene3D" id="1.10.1280.10">
    <property type="entry name" value="Di-copper center containing domain from catechol oxidase"/>
    <property type="match status" value="2"/>
</dbReference>
<protein>
    <recommendedName>
        <fullName evidence="1">Tyrosinase copper-binding domain-containing protein</fullName>
    </recommendedName>
</protein>
<dbReference type="SUPFAM" id="SSF48056">
    <property type="entry name" value="Di-copper centre-containing domain"/>
    <property type="match status" value="1"/>
</dbReference>
<feature type="domain" description="Tyrosinase copper-binding" evidence="1">
    <location>
        <begin position="14"/>
        <end position="172"/>
    </location>
</feature>
<accession>A0ABR3CGD2</accession>
<evidence type="ECO:0000313" key="2">
    <source>
        <dbReference type="EMBL" id="KAL0259594.1"/>
    </source>
</evidence>
<dbReference type="Pfam" id="PF00264">
    <property type="entry name" value="Tyrosinase"/>
    <property type="match status" value="1"/>
</dbReference>
<sequence>MSVVGQAVSHWTLDATEEEFPKAPIFDAVTGFGGNGYYIDSSNDTSVRLRIPGKTGGGAFAARTFGLSRRLTWLPGCVTDGPFRNYTVNMGPNNSTAYNPRCLTRDFSPWLASQKLNMTMVDKALAGKTFQEFDIAVQGRVEVDGLTYHGGGHLGVGGELGAIGDLYSSPSDVSSRVESRPCHLERRVKDISGPDTQFAYPFDFFGDVAYHNITLDYQMHFGALSNSTWVRVGDVMDIQSGVLCYGYDELYGSTG</sequence>
<name>A0ABR3CGD2_9PEZI</name>
<dbReference type="InterPro" id="IPR002227">
    <property type="entry name" value="Tyrosinase_Cu-bd"/>
</dbReference>
<gene>
    <name evidence="2" type="ORF">SLS55_005331</name>
</gene>
<comment type="caution">
    <text evidence="2">The sequence shown here is derived from an EMBL/GenBank/DDBJ whole genome shotgun (WGS) entry which is preliminary data.</text>
</comment>
<dbReference type="InterPro" id="IPR008922">
    <property type="entry name" value="Di-copper_centre_dom_sf"/>
</dbReference>
<dbReference type="RefSeq" id="XP_066632623.1">
    <property type="nucleotide sequence ID" value="XM_066776781.1"/>
</dbReference>
<organism evidence="2 3">
    <name type="scientific">Diplodia seriata</name>
    <dbReference type="NCBI Taxonomy" id="420778"/>
    <lineage>
        <taxon>Eukaryota</taxon>
        <taxon>Fungi</taxon>
        <taxon>Dikarya</taxon>
        <taxon>Ascomycota</taxon>
        <taxon>Pezizomycotina</taxon>
        <taxon>Dothideomycetes</taxon>
        <taxon>Dothideomycetes incertae sedis</taxon>
        <taxon>Botryosphaeriales</taxon>
        <taxon>Botryosphaeriaceae</taxon>
        <taxon>Diplodia</taxon>
    </lineage>
</organism>
<dbReference type="EMBL" id="JAJVCZ030000005">
    <property type="protein sequence ID" value="KAL0259594.1"/>
    <property type="molecule type" value="Genomic_DNA"/>
</dbReference>
<reference evidence="2 3" key="1">
    <citation type="submission" date="2024-02" db="EMBL/GenBank/DDBJ databases">
        <title>De novo assembly and annotation of 12 fungi associated with fruit tree decline syndrome in Ontario, Canada.</title>
        <authorList>
            <person name="Sulman M."/>
            <person name="Ellouze W."/>
            <person name="Ilyukhin E."/>
        </authorList>
    </citation>
    <scope>NUCLEOTIDE SEQUENCE [LARGE SCALE GENOMIC DNA]</scope>
    <source>
        <strain evidence="2 3">FDS-637</strain>
    </source>
</reference>
<dbReference type="GeneID" id="92009416"/>
<evidence type="ECO:0000313" key="3">
    <source>
        <dbReference type="Proteomes" id="UP001430584"/>
    </source>
</evidence>
<dbReference type="Proteomes" id="UP001430584">
    <property type="component" value="Unassembled WGS sequence"/>
</dbReference>